<comment type="caution">
    <text evidence="2">The sequence shown here is derived from an EMBL/GenBank/DDBJ whole genome shotgun (WGS) entry which is preliminary data.</text>
</comment>
<evidence type="ECO:0000256" key="1">
    <source>
        <dbReference type="ARBA" id="ARBA00023157"/>
    </source>
</evidence>
<keyword evidence="3" id="KW-1185">Reference proteome</keyword>
<accession>A0AAV5TDQ2</accession>
<proteinExistence type="predicted"/>
<gene>
    <name evidence="2" type="ORF">PENTCL1PPCAC_12790</name>
</gene>
<dbReference type="PANTHER" id="PTHR22991">
    <property type="entry name" value="PROTEIN CBG13490"/>
    <property type="match status" value="1"/>
</dbReference>
<organism evidence="2 3">
    <name type="scientific">Pristionchus entomophagus</name>
    <dbReference type="NCBI Taxonomy" id="358040"/>
    <lineage>
        <taxon>Eukaryota</taxon>
        <taxon>Metazoa</taxon>
        <taxon>Ecdysozoa</taxon>
        <taxon>Nematoda</taxon>
        <taxon>Chromadorea</taxon>
        <taxon>Rhabditida</taxon>
        <taxon>Rhabditina</taxon>
        <taxon>Diplogasteromorpha</taxon>
        <taxon>Diplogasteroidea</taxon>
        <taxon>Neodiplogasteridae</taxon>
        <taxon>Pristionchus</taxon>
    </lineage>
</organism>
<feature type="non-terminal residue" evidence="2">
    <location>
        <position position="88"/>
    </location>
</feature>
<protein>
    <recommendedName>
        <fullName evidence="4">CUB domain-containing protein</fullName>
    </recommendedName>
</protein>
<dbReference type="Proteomes" id="UP001432027">
    <property type="component" value="Unassembled WGS sequence"/>
</dbReference>
<dbReference type="PANTHER" id="PTHR22991:SF40">
    <property type="entry name" value="PROTEIN CBG13490"/>
    <property type="match status" value="1"/>
</dbReference>
<dbReference type="EMBL" id="BTSX01000003">
    <property type="protein sequence ID" value="GMS90615.1"/>
    <property type="molecule type" value="Genomic_DNA"/>
</dbReference>
<keyword evidence="1" id="KW-1015">Disulfide bond</keyword>
<evidence type="ECO:0000313" key="3">
    <source>
        <dbReference type="Proteomes" id="UP001432027"/>
    </source>
</evidence>
<reference evidence="2" key="1">
    <citation type="submission" date="2023-10" db="EMBL/GenBank/DDBJ databases">
        <title>Genome assembly of Pristionchus species.</title>
        <authorList>
            <person name="Yoshida K."/>
            <person name="Sommer R.J."/>
        </authorList>
    </citation>
    <scope>NUCLEOTIDE SEQUENCE</scope>
    <source>
        <strain evidence="2">RS0144</strain>
    </source>
</reference>
<dbReference type="InterPro" id="IPR035914">
    <property type="entry name" value="Sperma_CUB_dom_sf"/>
</dbReference>
<name>A0AAV5TDQ2_9BILA</name>
<evidence type="ECO:0000313" key="2">
    <source>
        <dbReference type="EMBL" id="GMS90615.1"/>
    </source>
</evidence>
<dbReference type="SUPFAM" id="SSF49854">
    <property type="entry name" value="Spermadhesin, CUB domain"/>
    <property type="match status" value="1"/>
</dbReference>
<dbReference type="InterPro" id="IPR050976">
    <property type="entry name" value="Snaclec"/>
</dbReference>
<dbReference type="AlphaFoldDB" id="A0AAV5TDQ2"/>
<sequence length="88" mass="9806">MDTEVTTDHWANADCSSQQSVACIRKQNYSSPSCSVRPWKKGQIIYSPGFPFYASSPCYFLLSVDAGKTVEIEILLLEANYCCDSLIL</sequence>
<evidence type="ECO:0008006" key="4">
    <source>
        <dbReference type="Google" id="ProtNLM"/>
    </source>
</evidence>